<comment type="caution">
    <text evidence="3">The sequence shown here is derived from an EMBL/GenBank/DDBJ whole genome shotgun (WGS) entry which is preliminary data.</text>
</comment>
<feature type="region of interest" description="Disordered" evidence="1">
    <location>
        <begin position="1"/>
        <end position="196"/>
    </location>
</feature>
<feature type="compositionally biased region" description="Basic and acidic residues" evidence="1">
    <location>
        <begin position="138"/>
        <end position="151"/>
    </location>
</feature>
<sequence>MPSSADDPLSSSRPSSPEPYTLSSPHLAPRPAAHAPEPGNERPPADDLDLPPPGLDETRHARREAKWPEDALLRTGEAGDEDGLLPYERDGEPVAGASTARQQRSLETADEEDDDDEDGEDDDDDLFSPSPDYSPADYTDHAPPHESAAARRERRRRARRMYGGGRHRHSRVFGAEDGEGEAAEDEEGEGEGAITVGDVGGVGEVAGLVMAGSLSPLPLLLPIACAQLGPGLFVPLLALASVLAWLGGVVIGVEGRYVGARSFPALASGVFPHRFKLHKLGEFLAAAFVLGGSIVRTALGVVAAAEVVVDLLVPERRRRDWEREIAVGVISLVWLVVPLAVPPILTALGLNSRYNPRRPSSSHYTRLSTVSTPDLALTPASPASFFTSGPSDPSPPRRPRWTALLRLPPWSIALLTWPLALLILGVRVKHLPLIAPSLSSIVETTAAKVHVPDLPSTSSGLWAYILLTFAAPLGSAHETFYYLSSLARPSSTSSARGAAGQSTASDPLDPPSALSTKREREREGRRNQYPLALLIGHGTAFVLHLGWALVGALSLSPPSSGAPFEPPTPNLLSDPRLPRADGWLILVRILVLAALLVQLEPDSRVAVGRARRAIRAVKPLPAGSGEGSERVRAVRKVGARCAVWALVGVAAWAVVGVPRLAQGGERQKKEVGGHGEGMMRTVEWALGVGIGGVGGCLVPAIAYLVLFHLRRPRAILLPSFPTSRSSISSSNGPDALLARKERQMQRRLSGRRIWTDAGVFGLLAPVGVVLVVRGTIALVKGG</sequence>
<accession>A0AAV5GVP3</accession>
<keyword evidence="2" id="KW-0472">Membrane</keyword>
<evidence type="ECO:0000256" key="2">
    <source>
        <dbReference type="SAM" id="Phobius"/>
    </source>
</evidence>
<feature type="compositionally biased region" description="Basic residues" evidence="1">
    <location>
        <begin position="152"/>
        <end position="171"/>
    </location>
</feature>
<evidence type="ECO:0008006" key="5">
    <source>
        <dbReference type="Google" id="ProtNLM"/>
    </source>
</evidence>
<name>A0AAV5GVP3_9BASI</name>
<dbReference type="AlphaFoldDB" id="A0AAV5GVP3"/>
<feature type="transmembrane region" description="Helical" evidence="2">
    <location>
        <begin position="529"/>
        <end position="550"/>
    </location>
</feature>
<dbReference type="Proteomes" id="UP001342314">
    <property type="component" value="Unassembled WGS sequence"/>
</dbReference>
<keyword evidence="2" id="KW-1133">Transmembrane helix</keyword>
<feature type="transmembrane region" description="Helical" evidence="2">
    <location>
        <begin position="637"/>
        <end position="655"/>
    </location>
</feature>
<feature type="transmembrane region" description="Helical" evidence="2">
    <location>
        <begin position="684"/>
        <end position="706"/>
    </location>
</feature>
<feature type="transmembrane region" description="Helical" evidence="2">
    <location>
        <begin position="283"/>
        <end position="305"/>
    </location>
</feature>
<evidence type="ECO:0000313" key="4">
    <source>
        <dbReference type="Proteomes" id="UP001342314"/>
    </source>
</evidence>
<keyword evidence="4" id="KW-1185">Reference proteome</keyword>
<feature type="compositionally biased region" description="Basic and acidic residues" evidence="1">
    <location>
        <begin position="56"/>
        <end position="72"/>
    </location>
</feature>
<feature type="transmembrane region" description="Helical" evidence="2">
    <location>
        <begin position="582"/>
        <end position="599"/>
    </location>
</feature>
<feature type="region of interest" description="Disordered" evidence="1">
    <location>
        <begin position="493"/>
        <end position="524"/>
    </location>
</feature>
<evidence type="ECO:0000313" key="3">
    <source>
        <dbReference type="EMBL" id="GJN94308.1"/>
    </source>
</evidence>
<feature type="transmembrane region" description="Helical" evidence="2">
    <location>
        <begin position="753"/>
        <end position="776"/>
    </location>
</feature>
<feature type="compositionally biased region" description="Low complexity" evidence="1">
    <location>
        <begin position="1"/>
        <end position="36"/>
    </location>
</feature>
<protein>
    <recommendedName>
        <fullName evidence="5">Proteophosphoglycan ppg4</fullName>
    </recommendedName>
</protein>
<feature type="transmembrane region" description="Helical" evidence="2">
    <location>
        <begin position="232"/>
        <end position="253"/>
    </location>
</feature>
<reference evidence="3 4" key="1">
    <citation type="submission" date="2021-12" db="EMBL/GenBank/DDBJ databases">
        <title>High titer production of polyol ester of fatty acids by Rhodotorula paludigena BS15 towards product separation-free biomass refinery.</title>
        <authorList>
            <person name="Mano J."/>
            <person name="Ono H."/>
            <person name="Tanaka T."/>
            <person name="Naito K."/>
            <person name="Sushida H."/>
            <person name="Ike M."/>
            <person name="Tokuyasu K."/>
            <person name="Kitaoka M."/>
        </authorList>
    </citation>
    <scope>NUCLEOTIDE SEQUENCE [LARGE SCALE GENOMIC DNA]</scope>
    <source>
        <strain evidence="3 4">BS15</strain>
    </source>
</reference>
<feature type="transmembrane region" description="Helical" evidence="2">
    <location>
        <begin position="407"/>
        <end position="428"/>
    </location>
</feature>
<feature type="compositionally biased region" description="Acidic residues" evidence="1">
    <location>
        <begin position="176"/>
        <end position="190"/>
    </location>
</feature>
<feature type="compositionally biased region" description="Acidic residues" evidence="1">
    <location>
        <begin position="108"/>
        <end position="126"/>
    </location>
</feature>
<evidence type="ECO:0000256" key="1">
    <source>
        <dbReference type="SAM" id="MobiDB-lite"/>
    </source>
</evidence>
<organism evidence="3 4">
    <name type="scientific">Rhodotorula paludigena</name>
    <dbReference type="NCBI Taxonomy" id="86838"/>
    <lineage>
        <taxon>Eukaryota</taxon>
        <taxon>Fungi</taxon>
        <taxon>Dikarya</taxon>
        <taxon>Basidiomycota</taxon>
        <taxon>Pucciniomycotina</taxon>
        <taxon>Microbotryomycetes</taxon>
        <taxon>Sporidiobolales</taxon>
        <taxon>Sporidiobolaceae</taxon>
        <taxon>Rhodotorula</taxon>
    </lineage>
</organism>
<feature type="transmembrane region" description="Helical" evidence="2">
    <location>
        <begin position="325"/>
        <end position="350"/>
    </location>
</feature>
<dbReference type="EMBL" id="BQKY01000017">
    <property type="protein sequence ID" value="GJN94308.1"/>
    <property type="molecule type" value="Genomic_DNA"/>
</dbReference>
<gene>
    <name evidence="3" type="ORF">Rhopal_007382-T1</name>
</gene>
<proteinExistence type="predicted"/>
<keyword evidence="2" id="KW-0812">Transmembrane</keyword>
<feature type="transmembrane region" description="Helical" evidence="2">
    <location>
        <begin position="461"/>
        <end position="483"/>
    </location>
</feature>